<dbReference type="AlphaFoldDB" id="A0A8H5BPL3"/>
<dbReference type="Proteomes" id="UP000567179">
    <property type="component" value="Unassembled WGS sequence"/>
</dbReference>
<reference evidence="3 4" key="1">
    <citation type="journal article" date="2020" name="ISME J.">
        <title>Uncovering the hidden diversity of litter-decomposition mechanisms in mushroom-forming fungi.</title>
        <authorList>
            <person name="Floudas D."/>
            <person name="Bentzer J."/>
            <person name="Ahren D."/>
            <person name="Johansson T."/>
            <person name="Persson P."/>
            <person name="Tunlid A."/>
        </authorList>
    </citation>
    <scope>NUCLEOTIDE SEQUENCE [LARGE SCALE GENOMIC DNA]</scope>
    <source>
        <strain evidence="3 4">CBS 101986</strain>
    </source>
</reference>
<protein>
    <recommendedName>
        <fullName evidence="2">DUF7918 domain-containing protein</fullName>
    </recommendedName>
</protein>
<dbReference type="OrthoDB" id="3364132at2759"/>
<accession>A0A8H5BPL3</accession>
<sequence length="307" mass="34035">MPHKLEANGLAAWIQVDRKKLECYGTSKDTRSQAVSCWIASRENETFSVNLSKATRNLACVAYLFLDGHQISKKLMKGSDTTVYWYRKIVDGYRRPYTFSSQIVGDDDALLDSMNVPTQSRIGEIKICIKRISGLKTIRIHETHVKALKAPHQIALGEPTTKEVCGHVRHSSEYSTKETLATFTFRYRPLDTLVDNGIAPAPEEGSTSVAPRPQSRNGRLKAESQQTILKFTARQHSSPPPVASSSRLRPAGMVTARTESSRRQAAVSSDHAEVESGPSASFSSAMARTLAIKSESKSLEWRSLLRL</sequence>
<gene>
    <name evidence="3" type="ORF">D9619_003964</name>
</gene>
<dbReference type="PANTHER" id="PTHR36223:SF1">
    <property type="entry name" value="TRANSCRIPTION ELONGATION FACTOR EAF N-TERMINAL DOMAIN-CONTAINING PROTEIN"/>
    <property type="match status" value="1"/>
</dbReference>
<evidence type="ECO:0000313" key="4">
    <source>
        <dbReference type="Proteomes" id="UP000567179"/>
    </source>
</evidence>
<evidence type="ECO:0000259" key="2">
    <source>
        <dbReference type="Pfam" id="PF25534"/>
    </source>
</evidence>
<proteinExistence type="predicted"/>
<evidence type="ECO:0000313" key="3">
    <source>
        <dbReference type="EMBL" id="KAF5326686.1"/>
    </source>
</evidence>
<comment type="caution">
    <text evidence="3">The sequence shown here is derived from an EMBL/GenBank/DDBJ whole genome shotgun (WGS) entry which is preliminary data.</text>
</comment>
<dbReference type="InterPro" id="IPR057678">
    <property type="entry name" value="DUF7918"/>
</dbReference>
<keyword evidence="4" id="KW-1185">Reference proteome</keyword>
<feature type="domain" description="DUF7918" evidence="2">
    <location>
        <begin position="10"/>
        <end position="200"/>
    </location>
</feature>
<dbReference type="EMBL" id="JAACJJ010000014">
    <property type="protein sequence ID" value="KAF5326686.1"/>
    <property type="molecule type" value="Genomic_DNA"/>
</dbReference>
<evidence type="ECO:0000256" key="1">
    <source>
        <dbReference type="SAM" id="MobiDB-lite"/>
    </source>
</evidence>
<name>A0A8H5BPL3_9AGAR</name>
<dbReference type="PANTHER" id="PTHR36223">
    <property type="entry name" value="BETA-LACTAMASE-TYPE TRANSPEPTIDASE FOLD DOMAIN CONTAINING PROTEIN"/>
    <property type="match status" value="1"/>
</dbReference>
<feature type="region of interest" description="Disordered" evidence="1">
    <location>
        <begin position="196"/>
        <end position="286"/>
    </location>
</feature>
<organism evidence="3 4">
    <name type="scientific">Psilocybe cf. subviscida</name>
    <dbReference type="NCBI Taxonomy" id="2480587"/>
    <lineage>
        <taxon>Eukaryota</taxon>
        <taxon>Fungi</taxon>
        <taxon>Dikarya</taxon>
        <taxon>Basidiomycota</taxon>
        <taxon>Agaricomycotina</taxon>
        <taxon>Agaricomycetes</taxon>
        <taxon>Agaricomycetidae</taxon>
        <taxon>Agaricales</taxon>
        <taxon>Agaricineae</taxon>
        <taxon>Strophariaceae</taxon>
        <taxon>Psilocybe</taxon>
    </lineage>
</organism>
<feature type="compositionally biased region" description="Polar residues" evidence="1">
    <location>
        <begin position="205"/>
        <end position="247"/>
    </location>
</feature>
<dbReference type="Pfam" id="PF25534">
    <property type="entry name" value="DUF7918"/>
    <property type="match status" value="1"/>
</dbReference>